<proteinExistence type="predicted"/>
<dbReference type="OrthoDB" id="1151029at2"/>
<dbReference type="InterPro" id="IPR019260">
    <property type="entry name" value="DUF2262"/>
</dbReference>
<keyword evidence="3" id="KW-1185">Reference proteome</keyword>
<accession>A0A271IYV7</accession>
<dbReference type="AlphaFoldDB" id="A0A271IYV7"/>
<dbReference type="Pfam" id="PF10020">
    <property type="entry name" value="DUF2262"/>
    <property type="match status" value="1"/>
</dbReference>
<dbReference type="Proteomes" id="UP000216339">
    <property type="component" value="Unassembled WGS sequence"/>
</dbReference>
<sequence>MTYAPIDHPRLGRLEYDDYRHWYAGRLGVAEPPATLYVSCDDDGPNLDAADRVVAALDRLREEAEARAVADLLDDKNGNWLGDDDADETAESFRAKMRLQSVVIEPDGGASFSFDDGDLFWGHTIMVYRAPDGTWDEADIAG</sequence>
<feature type="domain" description="DUF2262" evidence="1">
    <location>
        <begin position="9"/>
        <end position="140"/>
    </location>
</feature>
<reference evidence="2 3" key="1">
    <citation type="submission" date="2016-11" db="EMBL/GenBank/DDBJ databases">
        <title>Study of marine rhodopsin-containing bacteria.</title>
        <authorList>
            <person name="Yoshizawa S."/>
            <person name="Kumagai Y."/>
            <person name="Kogure K."/>
        </authorList>
    </citation>
    <scope>NUCLEOTIDE SEQUENCE [LARGE SCALE GENOMIC DNA]</scope>
    <source>
        <strain evidence="2 3">SAORIC-28</strain>
    </source>
</reference>
<comment type="caution">
    <text evidence="2">The sequence shown here is derived from an EMBL/GenBank/DDBJ whole genome shotgun (WGS) entry which is preliminary data.</text>
</comment>
<evidence type="ECO:0000313" key="3">
    <source>
        <dbReference type="Proteomes" id="UP000216339"/>
    </source>
</evidence>
<dbReference type="RefSeq" id="WP_095510094.1">
    <property type="nucleotide sequence ID" value="NZ_MQWD01000001.1"/>
</dbReference>
<name>A0A271IYV7_9BACT</name>
<evidence type="ECO:0000313" key="2">
    <source>
        <dbReference type="EMBL" id="PAP76436.1"/>
    </source>
</evidence>
<protein>
    <recommendedName>
        <fullName evidence="1">DUF2262 domain-containing protein</fullName>
    </recommendedName>
</protein>
<organism evidence="2 3">
    <name type="scientific">Rubrivirga marina</name>
    <dbReference type="NCBI Taxonomy" id="1196024"/>
    <lineage>
        <taxon>Bacteria</taxon>
        <taxon>Pseudomonadati</taxon>
        <taxon>Rhodothermota</taxon>
        <taxon>Rhodothermia</taxon>
        <taxon>Rhodothermales</taxon>
        <taxon>Rubricoccaceae</taxon>
        <taxon>Rubrivirga</taxon>
    </lineage>
</organism>
<dbReference type="EMBL" id="MQWD01000001">
    <property type="protein sequence ID" value="PAP76436.1"/>
    <property type="molecule type" value="Genomic_DNA"/>
</dbReference>
<gene>
    <name evidence="2" type="ORF">BSZ37_08275</name>
</gene>
<evidence type="ECO:0000259" key="1">
    <source>
        <dbReference type="Pfam" id="PF10020"/>
    </source>
</evidence>